<gene>
    <name evidence="1" type="ORF">DPMN_119527</name>
</gene>
<keyword evidence="2" id="KW-1185">Reference proteome</keyword>
<evidence type="ECO:0008006" key="3">
    <source>
        <dbReference type="Google" id="ProtNLM"/>
    </source>
</evidence>
<dbReference type="Gene3D" id="3.10.100.10">
    <property type="entry name" value="Mannose-Binding Protein A, subunit A"/>
    <property type="match status" value="1"/>
</dbReference>
<sequence length="121" mass="13980">MDRVVQTRMNFTAAQDNCAADGATLARITTVPKMQLFQYILRSWGGNPELSDHWISGLPQGGQWVTELNEVIPPTRDFWLPQILSAYSNQEPELRVVMFYMSFFFNRLHYSEGLFSICEKL</sequence>
<organism evidence="1 2">
    <name type="scientific">Dreissena polymorpha</name>
    <name type="common">Zebra mussel</name>
    <name type="synonym">Mytilus polymorpha</name>
    <dbReference type="NCBI Taxonomy" id="45954"/>
    <lineage>
        <taxon>Eukaryota</taxon>
        <taxon>Metazoa</taxon>
        <taxon>Spiralia</taxon>
        <taxon>Lophotrochozoa</taxon>
        <taxon>Mollusca</taxon>
        <taxon>Bivalvia</taxon>
        <taxon>Autobranchia</taxon>
        <taxon>Heteroconchia</taxon>
        <taxon>Euheterodonta</taxon>
        <taxon>Imparidentia</taxon>
        <taxon>Neoheterodontei</taxon>
        <taxon>Myida</taxon>
        <taxon>Dreissenoidea</taxon>
        <taxon>Dreissenidae</taxon>
        <taxon>Dreissena</taxon>
    </lineage>
</organism>
<protein>
    <recommendedName>
        <fullName evidence="3">C-type lectin domain-containing protein</fullName>
    </recommendedName>
</protein>
<reference evidence="1" key="1">
    <citation type="journal article" date="2019" name="bioRxiv">
        <title>The Genome of the Zebra Mussel, Dreissena polymorpha: A Resource for Invasive Species Research.</title>
        <authorList>
            <person name="McCartney M.A."/>
            <person name="Auch B."/>
            <person name="Kono T."/>
            <person name="Mallez S."/>
            <person name="Zhang Y."/>
            <person name="Obille A."/>
            <person name="Becker A."/>
            <person name="Abrahante J.E."/>
            <person name="Garbe J."/>
            <person name="Badalamenti J.P."/>
            <person name="Herman A."/>
            <person name="Mangelson H."/>
            <person name="Liachko I."/>
            <person name="Sullivan S."/>
            <person name="Sone E.D."/>
            <person name="Koren S."/>
            <person name="Silverstein K.A.T."/>
            <person name="Beckman K.B."/>
            <person name="Gohl D.M."/>
        </authorList>
    </citation>
    <scope>NUCLEOTIDE SEQUENCE</scope>
    <source>
        <strain evidence="1">Duluth1</strain>
        <tissue evidence="1">Whole animal</tissue>
    </source>
</reference>
<dbReference type="EMBL" id="JAIWYP010000005">
    <property type="protein sequence ID" value="KAH3817942.1"/>
    <property type="molecule type" value="Genomic_DNA"/>
</dbReference>
<evidence type="ECO:0000313" key="2">
    <source>
        <dbReference type="Proteomes" id="UP000828390"/>
    </source>
</evidence>
<evidence type="ECO:0000313" key="1">
    <source>
        <dbReference type="EMBL" id="KAH3817942.1"/>
    </source>
</evidence>
<reference evidence="1" key="2">
    <citation type="submission" date="2020-11" db="EMBL/GenBank/DDBJ databases">
        <authorList>
            <person name="McCartney M.A."/>
            <person name="Auch B."/>
            <person name="Kono T."/>
            <person name="Mallez S."/>
            <person name="Becker A."/>
            <person name="Gohl D.M."/>
            <person name="Silverstein K.A.T."/>
            <person name="Koren S."/>
            <person name="Bechman K.B."/>
            <person name="Herman A."/>
            <person name="Abrahante J.E."/>
            <person name="Garbe J."/>
        </authorList>
    </citation>
    <scope>NUCLEOTIDE SEQUENCE</scope>
    <source>
        <strain evidence="1">Duluth1</strain>
        <tissue evidence="1">Whole animal</tissue>
    </source>
</reference>
<dbReference type="Proteomes" id="UP000828390">
    <property type="component" value="Unassembled WGS sequence"/>
</dbReference>
<dbReference type="InterPro" id="IPR016187">
    <property type="entry name" value="CTDL_fold"/>
</dbReference>
<dbReference type="SUPFAM" id="SSF56436">
    <property type="entry name" value="C-type lectin-like"/>
    <property type="match status" value="1"/>
</dbReference>
<dbReference type="AlphaFoldDB" id="A0A9D4JS10"/>
<name>A0A9D4JS10_DREPO</name>
<proteinExistence type="predicted"/>
<accession>A0A9D4JS10</accession>
<comment type="caution">
    <text evidence="1">The sequence shown here is derived from an EMBL/GenBank/DDBJ whole genome shotgun (WGS) entry which is preliminary data.</text>
</comment>
<dbReference type="CDD" id="cd00037">
    <property type="entry name" value="CLECT"/>
    <property type="match status" value="1"/>
</dbReference>
<dbReference type="InterPro" id="IPR016186">
    <property type="entry name" value="C-type_lectin-like/link_sf"/>
</dbReference>